<dbReference type="RefSeq" id="WP_054589910.1">
    <property type="nucleotide sequence ID" value="NZ_CP012700.1"/>
</dbReference>
<dbReference type="Proteomes" id="UP000058074">
    <property type="component" value="Chromosome"/>
</dbReference>
<dbReference type="EMBL" id="CP012700">
    <property type="protein sequence ID" value="ALH82932.1"/>
    <property type="molecule type" value="Genomic_DNA"/>
</dbReference>
<evidence type="ECO:0000313" key="1">
    <source>
        <dbReference type="EMBL" id="ALH82932.1"/>
    </source>
</evidence>
<reference evidence="1 2" key="1">
    <citation type="journal article" date="2015" name="Genome Announc.">
        <title>Complete Genome Sequence of Polypropylene Glycol- and Polyethylene Glycol-Degrading Sphingopyxis macrogoltabida Strain EY-1.</title>
        <authorList>
            <person name="Ohtsubo Y."/>
            <person name="Nagata Y."/>
            <person name="Numata M."/>
            <person name="Tsuchikane K."/>
            <person name="Hosoyama A."/>
            <person name="Yamazoe A."/>
            <person name="Tsuda M."/>
            <person name="Fujita N."/>
            <person name="Kawai F."/>
        </authorList>
    </citation>
    <scope>NUCLEOTIDE SEQUENCE [LARGE SCALE GENOMIC DNA]</scope>
    <source>
        <strain evidence="1 2">EY-1</strain>
    </source>
</reference>
<protein>
    <submittedName>
        <fullName evidence="1">Uncharacterized protein</fullName>
    </submittedName>
</protein>
<organism evidence="1 2">
    <name type="scientific">Sphingopyxis macrogoltabida</name>
    <name type="common">Sphingomonas macrogoltabidus</name>
    <dbReference type="NCBI Taxonomy" id="33050"/>
    <lineage>
        <taxon>Bacteria</taxon>
        <taxon>Pseudomonadati</taxon>
        <taxon>Pseudomonadota</taxon>
        <taxon>Alphaproteobacteria</taxon>
        <taxon>Sphingomonadales</taxon>
        <taxon>Sphingomonadaceae</taxon>
        <taxon>Sphingopyxis</taxon>
    </lineage>
</organism>
<name>A0A0N9V0Y0_SPHMC</name>
<dbReference type="AlphaFoldDB" id="A0A0N9V0Y0"/>
<gene>
    <name evidence="1" type="ORF">AN936_22015</name>
</gene>
<dbReference type="PATRIC" id="fig|33050.5.peg.4558"/>
<dbReference type="OrthoDB" id="9970960at2"/>
<evidence type="ECO:0000313" key="2">
    <source>
        <dbReference type="Proteomes" id="UP000058074"/>
    </source>
</evidence>
<sequence>MTGPSVFEGFAPARLRTSAACLADAEAALEAEWRREQNAEQDPLGERPLDLKLLVGMEVAAVEPHRDGWRMRFGCGTVIHFNRGATFDVAGHSVIEP</sequence>
<proteinExistence type="predicted"/>
<dbReference type="KEGG" id="smag:AN936_22015"/>
<accession>A0A0N9V0Y0</accession>